<dbReference type="AlphaFoldDB" id="A0A166HWP6"/>
<dbReference type="InterPro" id="IPR001261">
    <property type="entry name" value="ArgE/DapE_CS"/>
</dbReference>
<dbReference type="SUPFAM" id="SSF53187">
    <property type="entry name" value="Zn-dependent exopeptidases"/>
    <property type="match status" value="1"/>
</dbReference>
<dbReference type="FunFam" id="3.40.630.10:FF:000027">
    <property type="entry name" value="N-fatty-acyl-amino acid synthase/hydrolase PM20D1"/>
    <property type="match status" value="1"/>
</dbReference>
<dbReference type="EMBL" id="KV428009">
    <property type="protein sequence ID" value="KZT43151.1"/>
    <property type="molecule type" value="Genomic_DNA"/>
</dbReference>
<dbReference type="Proteomes" id="UP000076798">
    <property type="component" value="Unassembled WGS sequence"/>
</dbReference>
<feature type="active site" evidence="6">
    <location>
        <position position="178"/>
    </location>
</feature>
<evidence type="ECO:0000256" key="7">
    <source>
        <dbReference type="PIRSR" id="PIRSR037217-2"/>
    </source>
</evidence>
<dbReference type="OrthoDB" id="3064516at2759"/>
<dbReference type="PANTHER" id="PTHR45962">
    <property type="entry name" value="N-FATTY-ACYL-AMINO ACID SYNTHASE/HYDROLASE PM20D1"/>
    <property type="match status" value="1"/>
</dbReference>
<sequence length="600" mass="65347">MGTTVNPVIFDQSPPRKAFSWKSRFSVLCGWITAYLLIRTGWIYSYDDWNALPNFKLKADVLVTKDLCTQAPPLTPHTHAELYKNLSGLYESAAFKLTAVQALGGAVQVPTESYDGMAPVGQDARWEVFGKLHEYLLAEFPLVHSSLKVTKVNTYGIVYHWQGTDKSLKPILLAAHQDVVPVDPLTVKDWVHPPYSGYYDGTYVWGRGSVDDKASLVAILVALETLLASGFVPERSIVVAFGFDEESSGTEGAGRLFDELVSQYGKDSFAFLVDEGAGFGEFYGGLFAIPAIGEKGYLDVKVEVSSPGGHSSVPPRHTSIGILASMLVKYESEPYPAVLNRATPFYQTLTCIGAYAQDISEDLRKLILASIDSDVALTELSNILVQDPLTEAQVGTTQAIDLINGGVKTNALPESAWAIINHRIAVDSSVKATMERSIDLLLPLASKFNLSVTAFGENITDASVPSYGSLTLTDAFDGQLEPAPITPTDSASYRLLSGTILATHKASSAYKNLGREMVIAPGMMTDTKFYWDITRNIYRYVVCSLLYPPNSEFSSYGHSDATAAYAGIHTINEAYKASALVEQVRFFTTLILNADEAPEL</sequence>
<dbReference type="CDD" id="cd05674">
    <property type="entry name" value="M20_yscS"/>
    <property type="match status" value="1"/>
</dbReference>
<evidence type="ECO:0000256" key="6">
    <source>
        <dbReference type="PIRSR" id="PIRSR037217-1"/>
    </source>
</evidence>
<keyword evidence="4" id="KW-0378">Hydrolase</keyword>
<protein>
    <submittedName>
        <fullName evidence="9">Carboxypeptidase S</fullName>
    </submittedName>
</protein>
<dbReference type="InterPro" id="IPR002933">
    <property type="entry name" value="Peptidase_M20"/>
</dbReference>
<dbReference type="PROSITE" id="PS00758">
    <property type="entry name" value="ARGE_DAPE_CPG2_1"/>
    <property type="match status" value="1"/>
</dbReference>
<reference evidence="9 10" key="1">
    <citation type="journal article" date="2016" name="Mol. Biol. Evol.">
        <title>Comparative Genomics of Early-Diverging Mushroom-Forming Fungi Provides Insights into the Origins of Lignocellulose Decay Capabilities.</title>
        <authorList>
            <person name="Nagy L.G."/>
            <person name="Riley R."/>
            <person name="Tritt A."/>
            <person name="Adam C."/>
            <person name="Daum C."/>
            <person name="Floudas D."/>
            <person name="Sun H."/>
            <person name="Yadav J.S."/>
            <person name="Pangilinan J."/>
            <person name="Larsson K.H."/>
            <person name="Matsuura K."/>
            <person name="Barry K."/>
            <person name="Labutti K."/>
            <person name="Kuo R."/>
            <person name="Ohm R.A."/>
            <person name="Bhattacharya S.S."/>
            <person name="Shirouzu T."/>
            <person name="Yoshinaga Y."/>
            <person name="Martin F.M."/>
            <person name="Grigoriev I.V."/>
            <person name="Hibbett D.S."/>
        </authorList>
    </citation>
    <scope>NUCLEOTIDE SEQUENCE [LARGE SCALE GENOMIC DNA]</scope>
    <source>
        <strain evidence="9 10">HHB10207 ss-3</strain>
    </source>
</reference>
<dbReference type="InterPro" id="IPR017141">
    <property type="entry name" value="Pept_M20_carboxypep"/>
</dbReference>
<evidence type="ECO:0000256" key="4">
    <source>
        <dbReference type="ARBA" id="ARBA00022801"/>
    </source>
</evidence>
<comment type="similarity">
    <text evidence="1">Belongs to the peptidase M20A family.</text>
</comment>
<dbReference type="GO" id="GO:0000328">
    <property type="term" value="C:fungal-type vacuole lumen"/>
    <property type="evidence" value="ECO:0007669"/>
    <property type="project" value="TreeGrafter"/>
</dbReference>
<dbReference type="PROSITE" id="PS00759">
    <property type="entry name" value="ARGE_DAPE_CPG2_2"/>
    <property type="match status" value="1"/>
</dbReference>
<dbReference type="InterPro" id="IPR047177">
    <property type="entry name" value="Pept_M20A"/>
</dbReference>
<evidence type="ECO:0000256" key="5">
    <source>
        <dbReference type="ARBA" id="ARBA00022833"/>
    </source>
</evidence>
<dbReference type="PANTHER" id="PTHR45962:SF1">
    <property type="entry name" value="N-FATTY-ACYL-AMINO ACID SYNTHASE_HYDROLASE PM20D1"/>
    <property type="match status" value="1"/>
</dbReference>
<evidence type="ECO:0000256" key="1">
    <source>
        <dbReference type="ARBA" id="ARBA00006247"/>
    </source>
</evidence>
<dbReference type="GO" id="GO:0004181">
    <property type="term" value="F:metallocarboxypeptidase activity"/>
    <property type="evidence" value="ECO:0007669"/>
    <property type="project" value="InterPro"/>
</dbReference>
<gene>
    <name evidence="9" type="ORF">SISSUDRAFT_978854</name>
</gene>
<evidence type="ECO:0000259" key="8">
    <source>
        <dbReference type="Pfam" id="PF07687"/>
    </source>
</evidence>
<feature type="binding site" evidence="7">
    <location>
        <position position="246"/>
    </location>
    <ligand>
        <name>Zn(2+)</name>
        <dbReference type="ChEBI" id="CHEBI:29105"/>
        <label>1</label>
    </ligand>
</feature>
<evidence type="ECO:0000313" key="10">
    <source>
        <dbReference type="Proteomes" id="UP000076798"/>
    </source>
</evidence>
<evidence type="ECO:0000256" key="2">
    <source>
        <dbReference type="ARBA" id="ARBA00022670"/>
    </source>
</evidence>
<feature type="binding site" evidence="7">
    <location>
        <position position="569"/>
    </location>
    <ligand>
        <name>Zn(2+)</name>
        <dbReference type="ChEBI" id="CHEBI:29105"/>
        <label>1</label>
    </ligand>
</feature>
<dbReference type="Gene3D" id="3.30.70.360">
    <property type="match status" value="1"/>
</dbReference>
<dbReference type="GO" id="GO:0051603">
    <property type="term" value="P:proteolysis involved in protein catabolic process"/>
    <property type="evidence" value="ECO:0007669"/>
    <property type="project" value="TreeGrafter"/>
</dbReference>
<dbReference type="PIRSF" id="PIRSF037217">
    <property type="entry name" value="Carboxypeptidase_S"/>
    <property type="match status" value="1"/>
</dbReference>
<dbReference type="InterPro" id="IPR011650">
    <property type="entry name" value="Peptidase_M20_dimer"/>
</dbReference>
<dbReference type="Pfam" id="PF07687">
    <property type="entry name" value="M20_dimer"/>
    <property type="match status" value="1"/>
</dbReference>
<keyword evidence="5 7" id="KW-0862">Zinc</keyword>
<keyword evidence="3 7" id="KW-0479">Metal-binding</keyword>
<organism evidence="9 10">
    <name type="scientific">Sistotremastrum suecicum HHB10207 ss-3</name>
    <dbReference type="NCBI Taxonomy" id="1314776"/>
    <lineage>
        <taxon>Eukaryota</taxon>
        <taxon>Fungi</taxon>
        <taxon>Dikarya</taxon>
        <taxon>Basidiomycota</taxon>
        <taxon>Agaricomycotina</taxon>
        <taxon>Agaricomycetes</taxon>
        <taxon>Sistotremastrales</taxon>
        <taxon>Sistotremastraceae</taxon>
        <taxon>Sistotremastrum</taxon>
    </lineage>
</organism>
<dbReference type="Pfam" id="PF01546">
    <property type="entry name" value="Peptidase_M20"/>
    <property type="match status" value="1"/>
</dbReference>
<dbReference type="Gene3D" id="3.40.630.10">
    <property type="entry name" value="Zn peptidases"/>
    <property type="match status" value="1"/>
</dbReference>
<dbReference type="GO" id="GO:0046872">
    <property type="term" value="F:metal ion binding"/>
    <property type="evidence" value="ECO:0007669"/>
    <property type="project" value="UniProtKB-KW"/>
</dbReference>
<name>A0A166HWP6_9AGAM</name>
<evidence type="ECO:0000313" key="9">
    <source>
        <dbReference type="EMBL" id="KZT43151.1"/>
    </source>
</evidence>
<proteinExistence type="inferred from homology"/>
<keyword evidence="9" id="KW-0121">Carboxypeptidase</keyword>
<feature type="domain" description="Peptidase M20 dimerisation" evidence="8">
    <location>
        <begin position="292"/>
        <end position="437"/>
    </location>
</feature>
<feature type="binding site" evidence="7">
    <location>
        <position position="211"/>
    </location>
    <ligand>
        <name>Zn(2+)</name>
        <dbReference type="ChEBI" id="CHEBI:29105"/>
        <label>1</label>
    </ligand>
</feature>
<evidence type="ECO:0000256" key="3">
    <source>
        <dbReference type="ARBA" id="ARBA00022723"/>
    </source>
</evidence>
<keyword evidence="2" id="KW-0645">Protease</keyword>
<dbReference type="SUPFAM" id="SSF55031">
    <property type="entry name" value="Bacterial exopeptidase dimerisation domain"/>
    <property type="match status" value="1"/>
</dbReference>
<feature type="binding site" evidence="7">
    <location>
        <position position="274"/>
    </location>
    <ligand>
        <name>Zn(2+)</name>
        <dbReference type="ChEBI" id="CHEBI:29105"/>
        <label>2</label>
    </ligand>
</feature>
<feature type="active site" description="Proton acceptor" evidence="6">
    <location>
        <position position="245"/>
    </location>
</feature>
<dbReference type="STRING" id="1314776.A0A166HWP6"/>
<feature type="binding site" evidence="7">
    <location>
        <position position="211"/>
    </location>
    <ligand>
        <name>Zn(2+)</name>
        <dbReference type="ChEBI" id="CHEBI:29105"/>
        <label>2</label>
    </ligand>
</feature>
<dbReference type="InterPro" id="IPR036264">
    <property type="entry name" value="Bact_exopeptidase_dim_dom"/>
</dbReference>
<feature type="binding site" evidence="7">
    <location>
        <position position="176"/>
    </location>
    <ligand>
        <name>Zn(2+)</name>
        <dbReference type="ChEBI" id="CHEBI:29105"/>
        <label>2</label>
    </ligand>
</feature>
<keyword evidence="10" id="KW-1185">Reference proteome</keyword>
<accession>A0A166HWP6</accession>